<keyword evidence="5 7" id="KW-0175">Coiled coil</keyword>
<feature type="region of interest" description="Disordered" evidence="8">
    <location>
        <begin position="1"/>
        <end position="22"/>
    </location>
</feature>
<sequence length="1554" mass="168829">MDLMEFSMSEGNDTLTGDENFLPPKLMQTPVVVNSILKPSTKGNLMQLHTPKPQQKHLKVKFETPRPVKEVTPTRYEQIADLDEKENWIERTTIVTKTDHLLNIECAKGIVNNIVENLPLSKSESVAESDKPTTESEEEEEAFFDASEETDKATPDTLGHPTPTPTSADTFPAPQDTAVSAKQQVTDVSTVSVPQGATGILEVSMECTEEDVLATEEPMDCDETAMEIDVTVISNKTLIEDKATSPKTAQVNPVTVVTSPPLPSCGGAYKIDYDNLDSFNPFQTKGDISNSPVRTTEAHNKSAAGEKIDTEQVPLNTDTVESVSDSQAPEGVLGIEAEVVTDLLSEVLPEVDGDQVQGIYNINFDDKTDPFATKSQVQNSPSSVDTFAAKSQVQNSPLAADPFATKSQVQNSPAVDLFATKSQVQNSPPAADPFATKSQIQNSPSAADPFATKSQIQNSPSAADPFATKSQIQNSPPAADPIATKSQVQNSPLAADPFATNSQVQNSPLAADPFATNSQIQNSPPAADPFATKSQVQNSPPSADQFATKSQVQNSPPSANPLVTKLQAHNNDMSTDIATVCDTQSLPVNGDITTPQRPMKIDKDDPFSTKSKVANSPLQASVLNNSNPFATKSNVCNSPIQPPNEEKMTLTVPTVPDSSTLNSYNPVASLTSEGSVITPKKSLSIEEDTLSVQSKMANSPPSKNPAPATETALVLENDPFTTKSKVPNSPAPSATVKIDALTDLDPFTTKSKVPNSPPPSVTSTEDPLIDPFTTKSKVPNSPISSETVKKDSMEDLDSFTTKSKVPNSPISSETVKKDSMEDLDPFNTKSKVPNSLPPSALSKEEPSSDPFTTKSKVPNSPISSETVKKDFMEDLDPFNTKSKVPNSPSPSVLSKEEPMSDPFTTKSKVPNSPISSETVKKDFMEDLDPFNTKSKVPNSPSPSALSKEEPMSDPFTTKSKVPNFPISSETVKKDFMEDLDTFNTKSKVPNSLPPSALSKEEPSSDPFTTKSKVPNFPISSETVKKDFMEDLDPFNTKSKVPNSPPPSALSKEEPMSDPFTTKSKVPNSPISAATMKKDPLADLNPFTTKSKVPTSPSPQAPTEIRVSDSTAATSKVPEMTSQTKQQVNPPPSLENKFPEAAFQNIASRNTLPESASNVPDFSDEEFRPATDCIFNDSSFLDVLEKFGSSNSESKMSDLSRMSLYVKFDPLVNLPASDPRRASMNLYKRASIMNMPRKSLSGKSLSEVCNAEESMLLMGTPPKQMSQRLTNVASRIHHTGFTPGSTPTTPKAFKPQLDLLCANTPPRSVKKSTTPAPVKVNSNLPEDPSDNLAASTDDNIIEVLQYTDKDMCEVKSSLFLEFQGQKLLLEREWTKVVDKLKAKIEEQNRTLAKKQADIELMGNISKELEIVVEGLIQEKEKEKDLTVELKKDREQAVQDTQSLEKAFSELHRRNEKLKETLSGHVKNQETLTAHAKELQKSLTAVKTESKEKIVELTQQLSKVKSDLSLITTSSEARTKRDKMQIESLQKTVDQKMSENKELAQMCDELLAKVSK</sequence>
<feature type="compositionally biased region" description="Polar residues" evidence="8">
    <location>
        <begin position="902"/>
        <end position="917"/>
    </location>
</feature>
<dbReference type="EMBL" id="NEDP02076675">
    <property type="protein sequence ID" value="OWF36112.1"/>
    <property type="molecule type" value="Genomic_DNA"/>
</dbReference>
<feature type="compositionally biased region" description="Polar residues" evidence="8">
    <location>
        <begin position="608"/>
        <end position="635"/>
    </location>
</feature>
<dbReference type="Pfam" id="PF05010">
    <property type="entry name" value="TACC_C"/>
    <property type="match status" value="1"/>
</dbReference>
<feature type="compositionally biased region" description="Polar residues" evidence="8">
    <location>
        <begin position="1310"/>
        <end position="1323"/>
    </location>
</feature>
<feature type="compositionally biased region" description="Polar residues" evidence="8">
    <location>
        <begin position="532"/>
        <end position="557"/>
    </location>
</feature>
<feature type="compositionally biased region" description="Polar residues" evidence="8">
    <location>
        <begin position="436"/>
        <end position="445"/>
    </location>
</feature>
<evidence type="ECO:0000313" key="11">
    <source>
        <dbReference type="Proteomes" id="UP000242188"/>
    </source>
</evidence>
<evidence type="ECO:0000313" key="10">
    <source>
        <dbReference type="EMBL" id="OWF36112.1"/>
    </source>
</evidence>
<dbReference type="Proteomes" id="UP000242188">
    <property type="component" value="Unassembled WGS sequence"/>
</dbReference>
<evidence type="ECO:0000256" key="7">
    <source>
        <dbReference type="SAM" id="Coils"/>
    </source>
</evidence>
<reference evidence="10 11" key="1">
    <citation type="journal article" date="2017" name="Nat. Ecol. Evol.">
        <title>Scallop genome provides insights into evolution of bilaterian karyotype and development.</title>
        <authorList>
            <person name="Wang S."/>
            <person name="Zhang J."/>
            <person name="Jiao W."/>
            <person name="Li J."/>
            <person name="Xun X."/>
            <person name="Sun Y."/>
            <person name="Guo X."/>
            <person name="Huan P."/>
            <person name="Dong B."/>
            <person name="Zhang L."/>
            <person name="Hu X."/>
            <person name="Sun X."/>
            <person name="Wang J."/>
            <person name="Zhao C."/>
            <person name="Wang Y."/>
            <person name="Wang D."/>
            <person name="Huang X."/>
            <person name="Wang R."/>
            <person name="Lv J."/>
            <person name="Li Y."/>
            <person name="Zhang Z."/>
            <person name="Liu B."/>
            <person name="Lu W."/>
            <person name="Hui Y."/>
            <person name="Liang J."/>
            <person name="Zhou Z."/>
            <person name="Hou R."/>
            <person name="Li X."/>
            <person name="Liu Y."/>
            <person name="Li H."/>
            <person name="Ning X."/>
            <person name="Lin Y."/>
            <person name="Zhao L."/>
            <person name="Xing Q."/>
            <person name="Dou J."/>
            <person name="Li Y."/>
            <person name="Mao J."/>
            <person name="Guo H."/>
            <person name="Dou H."/>
            <person name="Li T."/>
            <person name="Mu C."/>
            <person name="Jiang W."/>
            <person name="Fu Q."/>
            <person name="Fu X."/>
            <person name="Miao Y."/>
            <person name="Liu J."/>
            <person name="Yu Q."/>
            <person name="Li R."/>
            <person name="Liao H."/>
            <person name="Li X."/>
            <person name="Kong Y."/>
            <person name="Jiang Z."/>
            <person name="Chourrout D."/>
            <person name="Li R."/>
            <person name="Bao Z."/>
        </authorList>
    </citation>
    <scope>NUCLEOTIDE SEQUENCE [LARGE SCALE GENOMIC DNA]</scope>
    <source>
        <strain evidence="10 11">PY_sf001</strain>
    </source>
</reference>
<comment type="similarity">
    <text evidence="2">Belongs to the TACC family.</text>
</comment>
<dbReference type="PANTHER" id="PTHR13924:SF10">
    <property type="entry name" value="TRANSFORMING ACIDIC COILED-COIL PROTEIN, ISOFORM K"/>
    <property type="match status" value="1"/>
</dbReference>
<feature type="compositionally biased region" description="Polar residues" evidence="8">
    <location>
        <begin position="1005"/>
        <end position="1021"/>
    </location>
</feature>
<name>A0A210PHZ9_MIZYE</name>
<feature type="compositionally biased region" description="Polar residues" evidence="8">
    <location>
        <begin position="499"/>
        <end position="508"/>
    </location>
</feature>
<feature type="compositionally biased region" description="Polar residues" evidence="8">
    <location>
        <begin position="849"/>
        <end position="865"/>
    </location>
</feature>
<feature type="region of interest" description="Disordered" evidence="8">
    <location>
        <begin position="284"/>
        <end position="311"/>
    </location>
</feature>
<feature type="compositionally biased region" description="Polar residues" evidence="8">
    <location>
        <begin position="931"/>
        <end position="944"/>
    </location>
</feature>
<feature type="region of interest" description="Disordered" evidence="8">
    <location>
        <begin position="579"/>
        <end position="635"/>
    </location>
</feature>
<feature type="coiled-coil region" evidence="7">
    <location>
        <begin position="1369"/>
        <end position="1396"/>
    </location>
</feature>
<keyword evidence="3" id="KW-0963">Cytoplasm</keyword>
<dbReference type="GO" id="GO:0005737">
    <property type="term" value="C:cytoplasm"/>
    <property type="evidence" value="ECO:0007669"/>
    <property type="project" value="TreeGrafter"/>
</dbReference>
<dbReference type="GO" id="GO:0007097">
    <property type="term" value="P:nuclear migration"/>
    <property type="evidence" value="ECO:0007669"/>
    <property type="project" value="TreeGrafter"/>
</dbReference>
<proteinExistence type="inferred from homology"/>
<feature type="region of interest" description="Disordered" evidence="8">
    <location>
        <begin position="982"/>
        <end position="1137"/>
    </location>
</feature>
<feature type="compositionally biased region" description="Polar residues" evidence="8">
    <location>
        <begin position="798"/>
        <end position="813"/>
    </location>
</feature>
<feature type="domain" description="Transforming acidic coiled-coil-containing protein C-terminal" evidence="9">
    <location>
        <begin position="1377"/>
        <end position="1548"/>
    </location>
</feature>
<protein>
    <submittedName>
        <fullName evidence="10">Transforming acidic coiled-coil-containing protein 3</fullName>
    </submittedName>
</protein>
<feature type="region of interest" description="Disordered" evidence="8">
    <location>
        <begin position="691"/>
        <end position="966"/>
    </location>
</feature>
<evidence type="ECO:0000256" key="1">
    <source>
        <dbReference type="ARBA" id="ARBA00004245"/>
    </source>
</evidence>
<comment type="subcellular location">
    <subcellularLocation>
        <location evidence="1">Cytoplasm</location>
        <location evidence="1">Cytoskeleton</location>
    </subcellularLocation>
</comment>
<keyword evidence="4" id="KW-0597">Phosphoprotein</keyword>
<dbReference type="InterPro" id="IPR039915">
    <property type="entry name" value="TACC"/>
</dbReference>
<evidence type="ECO:0000256" key="2">
    <source>
        <dbReference type="ARBA" id="ARBA00009423"/>
    </source>
</evidence>
<feature type="compositionally biased region" description="Polar residues" evidence="8">
    <location>
        <begin position="579"/>
        <end position="596"/>
    </location>
</feature>
<dbReference type="GO" id="GO:0007052">
    <property type="term" value="P:mitotic spindle organization"/>
    <property type="evidence" value="ECO:0007669"/>
    <property type="project" value="InterPro"/>
</dbReference>
<evidence type="ECO:0000256" key="8">
    <source>
        <dbReference type="SAM" id="MobiDB-lite"/>
    </source>
</evidence>
<feature type="compositionally biased region" description="Low complexity" evidence="8">
    <location>
        <begin position="697"/>
        <end position="708"/>
    </location>
</feature>
<dbReference type="PANTHER" id="PTHR13924">
    <property type="entry name" value="TRANSFORMING ACIDIC COILED-COIL CONTAINING PROTEIN 1/2"/>
    <property type="match status" value="1"/>
</dbReference>
<feature type="compositionally biased region" description="Acidic residues" evidence="8">
    <location>
        <begin position="135"/>
        <end position="148"/>
    </location>
</feature>
<evidence type="ECO:0000259" key="9">
    <source>
        <dbReference type="Pfam" id="PF05010"/>
    </source>
</evidence>
<feature type="compositionally biased region" description="Polar residues" evidence="8">
    <location>
        <begin position="515"/>
        <end position="524"/>
    </location>
</feature>
<feature type="compositionally biased region" description="Polar residues" evidence="8">
    <location>
        <begin position="1085"/>
        <end position="1094"/>
    </location>
</feature>
<dbReference type="GO" id="GO:0005856">
    <property type="term" value="C:cytoskeleton"/>
    <property type="evidence" value="ECO:0007669"/>
    <property type="project" value="UniProtKB-SubCell"/>
</dbReference>
<feature type="region of interest" description="Disordered" evidence="8">
    <location>
        <begin position="122"/>
        <end position="168"/>
    </location>
</feature>
<feature type="coiled-coil region" evidence="7">
    <location>
        <begin position="1485"/>
        <end position="1551"/>
    </location>
</feature>
<dbReference type="InterPro" id="IPR057663">
    <property type="entry name" value="TACC3_Aurora-A_bind"/>
</dbReference>
<feature type="region of interest" description="Disordered" evidence="8">
    <location>
        <begin position="1303"/>
        <end position="1333"/>
    </location>
</feature>
<accession>A0A210PHZ9</accession>
<organism evidence="10 11">
    <name type="scientific">Mizuhopecten yessoensis</name>
    <name type="common">Japanese scallop</name>
    <name type="synonym">Patinopecten yessoensis</name>
    <dbReference type="NCBI Taxonomy" id="6573"/>
    <lineage>
        <taxon>Eukaryota</taxon>
        <taxon>Metazoa</taxon>
        <taxon>Spiralia</taxon>
        <taxon>Lophotrochozoa</taxon>
        <taxon>Mollusca</taxon>
        <taxon>Bivalvia</taxon>
        <taxon>Autobranchia</taxon>
        <taxon>Pteriomorphia</taxon>
        <taxon>Pectinida</taxon>
        <taxon>Pectinoidea</taxon>
        <taxon>Pectinidae</taxon>
        <taxon>Mizuhopecten</taxon>
    </lineage>
</organism>
<feature type="region of interest" description="Disordered" evidence="8">
    <location>
        <begin position="398"/>
        <end position="565"/>
    </location>
</feature>
<gene>
    <name evidence="10" type="ORF">KP79_PYT17464</name>
</gene>
<dbReference type="Gene3D" id="1.20.5.1700">
    <property type="match status" value="1"/>
</dbReference>
<feature type="compositionally biased region" description="Polar residues" evidence="8">
    <location>
        <begin position="1058"/>
        <end position="1071"/>
    </location>
</feature>
<feature type="compositionally biased region" description="Polar residues" evidence="8">
    <location>
        <begin position="1107"/>
        <end position="1127"/>
    </location>
</feature>
<evidence type="ECO:0000256" key="6">
    <source>
        <dbReference type="ARBA" id="ARBA00023212"/>
    </source>
</evidence>
<feature type="compositionally biased region" description="Low complexity" evidence="8">
    <location>
        <begin position="881"/>
        <end position="893"/>
    </location>
</feature>
<feature type="compositionally biased region" description="Polar residues" evidence="8">
    <location>
        <begin position="954"/>
        <end position="966"/>
    </location>
</feature>
<evidence type="ECO:0000256" key="3">
    <source>
        <dbReference type="ARBA" id="ARBA00022490"/>
    </source>
</evidence>
<dbReference type="OrthoDB" id="10255048at2759"/>
<feature type="compositionally biased region" description="Polar residues" evidence="8">
    <location>
        <begin position="452"/>
        <end position="461"/>
    </location>
</feature>
<dbReference type="InterPro" id="IPR007707">
    <property type="entry name" value="TACC_C"/>
</dbReference>
<evidence type="ECO:0000256" key="4">
    <source>
        <dbReference type="ARBA" id="ARBA00022553"/>
    </source>
</evidence>
<feature type="compositionally biased region" description="Polar residues" evidence="8">
    <location>
        <begin position="284"/>
        <end position="294"/>
    </location>
</feature>
<dbReference type="Pfam" id="PF25777">
    <property type="entry name" value="Aurora-A_bind_TACC3"/>
    <property type="match status" value="1"/>
</dbReference>
<keyword evidence="6" id="KW-0206">Cytoskeleton</keyword>
<feature type="compositionally biased region" description="Polar residues" evidence="8">
    <location>
        <begin position="773"/>
        <end position="786"/>
    </location>
</feature>
<keyword evidence="11" id="KW-1185">Reference proteome</keyword>
<feature type="compositionally biased region" description="Basic and acidic residues" evidence="8">
    <location>
        <begin position="296"/>
        <end position="310"/>
    </location>
</feature>
<comment type="caution">
    <text evidence="10">The sequence shown here is derived from an EMBL/GenBank/DDBJ whole genome shotgun (WGS) entry which is preliminary data.</text>
</comment>
<evidence type="ECO:0000256" key="5">
    <source>
        <dbReference type="ARBA" id="ARBA00023054"/>
    </source>
</evidence>